<dbReference type="Pfam" id="PF16187">
    <property type="entry name" value="Peptidase_M16_M"/>
    <property type="match status" value="1"/>
</dbReference>
<sequence>MNKRTLQPKDESYADVSVHASKLRSSQHRYKSVALAPYVHSPFFRSPDLMTFLEADLMEDSASKKEPTCPPCEGIGFRSLQLSNGLKIQLVSDSTAPISSASLNVNIGTYDDPDELPGLAHFCEHLLFMGNKKYPEENGFDSSLAPHNGYVSGSTDNVWTSYFFEVTPERFEEALDRFCHMFLSPLFTQSAAEREVNIVDCEFRDNQHDDDYREGYLNSTLSPPGHPARKICGGNRQTLMEIPASKGINVRDEVAKRLIFFTRMTLTICGKQSLAELEEMVRRVPFHEIRNNNVPPRAYEEPPPYAPEDRGCRFDIVPVQLVRRLTVWFDSRPYDYFCLLLAHGAKGSLECELKHRGWASLVRSDVSPRSAYRLQVVIDLSREGLKHVEDILELLFLHIGMLVREGPQKWFHEELRAMDEIRNRFKSEESARNPRKETIDHTFYEAWIKQVLGQLTPRNMVFFVSAKENATFEGLEREGYYGVQYRRTAPSEELLGRLEKALKTESDAFFLPPRNDYIPTKFDHKPRDATGGEYPMVVEEHKFRRIWFLQDTYFEQPWVEVHAFFSLPISRVDARSFFMTRLFVKCFSHHARSEFFSAKRAGFKLELEGAPRGLHLHISGYDEMVGRLVSSYFSALMSYKPDRITFEQTLEQLTTEYGDQSCQEPLQRAEHILDSVLKEGLWSAEQMLEASGSVTFEAFLEFIQKLWSARHLEIFFHGNLTEEEAVSWGQACLQETSPAKPLSSEELKPLRAAILPEGESLFFEVDRSRHANSAVLFFLQTGALEPRSSVPTRLLFELIVEPAYHTVRTKEQLSHKGSVSYKTLNGAHGLLIGIRGGRDPAYVEQRIESFLDAFKEKLEAMSEKEFRECNQHFSEWLGCAGEMEKESKQYWEEIESGRHWFDKYEREKNELSSLSKAEFLDFYDKKIRAGSKQRQKISIRVRSMTCSEESETGGGEGRIEDIERFRAALLFCPCPEAVEASATSA</sequence>
<dbReference type="Pfam" id="PF05193">
    <property type="entry name" value="Peptidase_M16_C"/>
    <property type="match status" value="2"/>
</dbReference>
<dbReference type="WBParaSite" id="L893_g10003.t1">
    <property type="protein sequence ID" value="L893_g10003.t1"/>
    <property type="gene ID" value="L893_g10003"/>
</dbReference>
<keyword evidence="10" id="KW-1185">Reference proteome</keyword>
<keyword evidence="3" id="KW-0479">Metal-binding</keyword>
<dbReference type="InterPro" id="IPR050626">
    <property type="entry name" value="Peptidase_M16"/>
</dbReference>
<dbReference type="InterPro" id="IPR011249">
    <property type="entry name" value="Metalloenz_LuxS/M16"/>
</dbReference>
<dbReference type="Gene3D" id="3.30.830.10">
    <property type="entry name" value="Metalloenzyme, LuxS/M16 peptidase-like"/>
    <property type="match status" value="4"/>
</dbReference>
<dbReference type="AlphaFoldDB" id="A0A1I7XVV0"/>
<dbReference type="InterPro" id="IPR032632">
    <property type="entry name" value="Peptidase_M16_M"/>
</dbReference>
<keyword evidence="6" id="KW-0482">Metalloprotease</keyword>
<evidence type="ECO:0000313" key="11">
    <source>
        <dbReference type="WBParaSite" id="L893_g10003.t1"/>
    </source>
</evidence>
<feature type="domain" description="Peptidase M16 C-terminal" evidence="8">
    <location>
        <begin position="693"/>
        <end position="868"/>
    </location>
</feature>
<keyword evidence="4" id="KW-0378">Hydrolase</keyword>
<dbReference type="GO" id="GO:0008237">
    <property type="term" value="F:metallopeptidase activity"/>
    <property type="evidence" value="ECO:0007669"/>
    <property type="project" value="UniProtKB-KW"/>
</dbReference>
<reference evidence="11" key="1">
    <citation type="submission" date="2016-11" db="UniProtKB">
        <authorList>
            <consortium name="WormBaseParasite"/>
        </authorList>
    </citation>
    <scope>IDENTIFICATION</scope>
</reference>
<evidence type="ECO:0000256" key="5">
    <source>
        <dbReference type="ARBA" id="ARBA00022833"/>
    </source>
</evidence>
<dbReference type="Pfam" id="PF00675">
    <property type="entry name" value="Peptidase_M16"/>
    <property type="match status" value="1"/>
</dbReference>
<evidence type="ECO:0000256" key="1">
    <source>
        <dbReference type="ARBA" id="ARBA00007261"/>
    </source>
</evidence>
<dbReference type="GO" id="GO:0006508">
    <property type="term" value="P:proteolysis"/>
    <property type="evidence" value="ECO:0007669"/>
    <property type="project" value="UniProtKB-KW"/>
</dbReference>
<comment type="similarity">
    <text evidence="1">Belongs to the peptidase M16 family.</text>
</comment>
<feature type="domain" description="Peptidase M16 N-terminal" evidence="7">
    <location>
        <begin position="90"/>
        <end position="222"/>
    </location>
</feature>
<organism evidence="10 11">
    <name type="scientific">Steinernema glaseri</name>
    <dbReference type="NCBI Taxonomy" id="37863"/>
    <lineage>
        <taxon>Eukaryota</taxon>
        <taxon>Metazoa</taxon>
        <taxon>Ecdysozoa</taxon>
        <taxon>Nematoda</taxon>
        <taxon>Chromadorea</taxon>
        <taxon>Rhabditida</taxon>
        <taxon>Tylenchina</taxon>
        <taxon>Panagrolaimomorpha</taxon>
        <taxon>Strongyloidoidea</taxon>
        <taxon>Steinernematidae</taxon>
        <taxon>Steinernema</taxon>
    </lineage>
</organism>
<accession>A0A1I7XVV0</accession>
<evidence type="ECO:0000259" key="7">
    <source>
        <dbReference type="Pfam" id="PF00675"/>
    </source>
</evidence>
<dbReference type="GO" id="GO:0046872">
    <property type="term" value="F:metal ion binding"/>
    <property type="evidence" value="ECO:0007669"/>
    <property type="project" value="UniProtKB-KW"/>
</dbReference>
<protein>
    <submittedName>
        <fullName evidence="11">Peptidase_M16 domain-containing protein</fullName>
    </submittedName>
</protein>
<dbReference type="SUPFAM" id="SSF63411">
    <property type="entry name" value="LuxS/MPP-like metallohydrolase"/>
    <property type="match status" value="4"/>
</dbReference>
<keyword evidence="2" id="KW-0645">Protease</keyword>
<feature type="domain" description="Peptidase M16 middle/third" evidence="9">
    <location>
        <begin position="442"/>
        <end position="690"/>
    </location>
</feature>
<evidence type="ECO:0000259" key="8">
    <source>
        <dbReference type="Pfam" id="PF05193"/>
    </source>
</evidence>
<dbReference type="PANTHER" id="PTHR43690">
    <property type="entry name" value="NARDILYSIN"/>
    <property type="match status" value="1"/>
</dbReference>
<keyword evidence="5" id="KW-0862">Zinc</keyword>
<evidence type="ECO:0000313" key="10">
    <source>
        <dbReference type="Proteomes" id="UP000095287"/>
    </source>
</evidence>
<name>A0A1I7XVV0_9BILA</name>
<evidence type="ECO:0000256" key="3">
    <source>
        <dbReference type="ARBA" id="ARBA00022723"/>
    </source>
</evidence>
<feature type="domain" description="Peptidase M16 C-terminal" evidence="8">
    <location>
        <begin position="263"/>
        <end position="416"/>
    </location>
</feature>
<dbReference type="InterPro" id="IPR007863">
    <property type="entry name" value="Peptidase_M16_C"/>
</dbReference>
<proteinExistence type="inferred from homology"/>
<dbReference type="InterPro" id="IPR011765">
    <property type="entry name" value="Pept_M16_N"/>
</dbReference>
<evidence type="ECO:0000259" key="9">
    <source>
        <dbReference type="Pfam" id="PF16187"/>
    </source>
</evidence>
<dbReference type="Proteomes" id="UP000095287">
    <property type="component" value="Unplaced"/>
</dbReference>
<evidence type="ECO:0000256" key="4">
    <source>
        <dbReference type="ARBA" id="ARBA00022801"/>
    </source>
</evidence>
<evidence type="ECO:0000256" key="2">
    <source>
        <dbReference type="ARBA" id="ARBA00022670"/>
    </source>
</evidence>
<dbReference type="PANTHER" id="PTHR43690:SF18">
    <property type="entry name" value="INSULIN-DEGRADING ENZYME-RELATED"/>
    <property type="match status" value="1"/>
</dbReference>
<evidence type="ECO:0000256" key="6">
    <source>
        <dbReference type="ARBA" id="ARBA00023049"/>
    </source>
</evidence>